<name>A0A9P4QNB4_9PLEO</name>
<comment type="caution">
    <text evidence="2">The sequence shown here is derived from an EMBL/GenBank/DDBJ whole genome shotgun (WGS) entry which is preliminary data.</text>
</comment>
<protein>
    <submittedName>
        <fullName evidence="2">Uncharacterized protein</fullName>
    </submittedName>
</protein>
<evidence type="ECO:0000313" key="3">
    <source>
        <dbReference type="Proteomes" id="UP000799444"/>
    </source>
</evidence>
<gene>
    <name evidence="2" type="ORF">EJ04DRAFT_63571</name>
</gene>
<evidence type="ECO:0000313" key="2">
    <source>
        <dbReference type="EMBL" id="KAF2729669.1"/>
    </source>
</evidence>
<accession>A0A9P4QNB4</accession>
<feature type="compositionally biased region" description="Basic and acidic residues" evidence="1">
    <location>
        <begin position="44"/>
        <end position="62"/>
    </location>
</feature>
<dbReference type="AlphaFoldDB" id="A0A9P4QNB4"/>
<feature type="compositionally biased region" description="Basic and acidic residues" evidence="1">
    <location>
        <begin position="138"/>
        <end position="147"/>
    </location>
</feature>
<reference evidence="2" key="1">
    <citation type="journal article" date="2020" name="Stud. Mycol.">
        <title>101 Dothideomycetes genomes: a test case for predicting lifestyles and emergence of pathogens.</title>
        <authorList>
            <person name="Haridas S."/>
            <person name="Albert R."/>
            <person name="Binder M."/>
            <person name="Bloem J."/>
            <person name="Labutti K."/>
            <person name="Salamov A."/>
            <person name="Andreopoulos B."/>
            <person name="Baker S."/>
            <person name="Barry K."/>
            <person name="Bills G."/>
            <person name="Bluhm B."/>
            <person name="Cannon C."/>
            <person name="Castanera R."/>
            <person name="Culley D."/>
            <person name="Daum C."/>
            <person name="Ezra D."/>
            <person name="Gonzalez J."/>
            <person name="Henrissat B."/>
            <person name="Kuo A."/>
            <person name="Liang C."/>
            <person name="Lipzen A."/>
            <person name="Lutzoni F."/>
            <person name="Magnuson J."/>
            <person name="Mondo S."/>
            <person name="Nolan M."/>
            <person name="Ohm R."/>
            <person name="Pangilinan J."/>
            <person name="Park H.-J."/>
            <person name="Ramirez L."/>
            <person name="Alfaro M."/>
            <person name="Sun H."/>
            <person name="Tritt A."/>
            <person name="Yoshinaga Y."/>
            <person name="Zwiers L.-H."/>
            <person name="Turgeon B."/>
            <person name="Goodwin S."/>
            <person name="Spatafora J."/>
            <person name="Crous P."/>
            <person name="Grigoriev I."/>
        </authorList>
    </citation>
    <scope>NUCLEOTIDE SEQUENCE</scope>
    <source>
        <strain evidence="2">CBS 125425</strain>
    </source>
</reference>
<feature type="compositionally biased region" description="Gly residues" evidence="1">
    <location>
        <begin position="152"/>
        <end position="165"/>
    </location>
</feature>
<dbReference type="Proteomes" id="UP000799444">
    <property type="component" value="Unassembled WGS sequence"/>
</dbReference>
<proteinExistence type="predicted"/>
<sequence length="404" mass="42885">MKGRTRNPGSTEIVCLQDVRLVVPSHAERARCNRPPKISQMSPARRETGREQRTAGCGHDKGLPPAMDAVEDTNAASAVSAAARSGPMALLPCVGQGGCVSTVLLAKVRSQTCHGRPEQRSDAATQQRFWDTVARSTGWDRRAKRGEAGQAGQAGPGAGGEGRGVGGVGVRAHKPAGLRENVGGRGRDLRGMGPLDLGCVCCFLLAVRPILTVLVAGIFRGRADDERARAAASRRVSVGVVAVAAGRVRRTWALDWAERAGQAGEVRQRPSEGEAGGGGDGVESCEGPVATRAGFGVSYRREWPAGLALRPWRRDGREHAKCWVWLNRRRAPQNLKSSPTSLPLPCPVPVARCPFPSRRRSIVQQLPLPVCDSALDSLSSCRLTPPVRTSDAAATPILSATSRH</sequence>
<organism evidence="2 3">
    <name type="scientific">Polyplosphaeria fusca</name>
    <dbReference type="NCBI Taxonomy" id="682080"/>
    <lineage>
        <taxon>Eukaryota</taxon>
        <taxon>Fungi</taxon>
        <taxon>Dikarya</taxon>
        <taxon>Ascomycota</taxon>
        <taxon>Pezizomycotina</taxon>
        <taxon>Dothideomycetes</taxon>
        <taxon>Pleosporomycetidae</taxon>
        <taxon>Pleosporales</taxon>
        <taxon>Tetraplosphaeriaceae</taxon>
        <taxon>Polyplosphaeria</taxon>
    </lineage>
</organism>
<feature type="region of interest" description="Disordered" evidence="1">
    <location>
        <begin position="138"/>
        <end position="165"/>
    </location>
</feature>
<keyword evidence="3" id="KW-1185">Reference proteome</keyword>
<evidence type="ECO:0000256" key="1">
    <source>
        <dbReference type="SAM" id="MobiDB-lite"/>
    </source>
</evidence>
<feature type="region of interest" description="Disordered" evidence="1">
    <location>
        <begin position="30"/>
        <end position="62"/>
    </location>
</feature>
<feature type="region of interest" description="Disordered" evidence="1">
    <location>
        <begin position="263"/>
        <end position="287"/>
    </location>
</feature>
<dbReference type="EMBL" id="ML996238">
    <property type="protein sequence ID" value="KAF2729669.1"/>
    <property type="molecule type" value="Genomic_DNA"/>
</dbReference>